<feature type="region of interest" description="Disordered" evidence="1">
    <location>
        <begin position="50"/>
        <end position="69"/>
    </location>
</feature>
<proteinExistence type="predicted"/>
<feature type="compositionally biased region" description="Basic and acidic residues" evidence="1">
    <location>
        <begin position="55"/>
        <end position="66"/>
    </location>
</feature>
<dbReference type="VEuPathDB" id="CryptoDB:Cvel_9054"/>
<evidence type="ECO:0000256" key="2">
    <source>
        <dbReference type="SAM" id="Phobius"/>
    </source>
</evidence>
<keyword evidence="2" id="KW-0812">Transmembrane</keyword>
<keyword evidence="2" id="KW-1133">Transmembrane helix</keyword>
<evidence type="ECO:0000313" key="3">
    <source>
        <dbReference type="EMBL" id="CEM48843.1"/>
    </source>
</evidence>
<organism evidence="3">
    <name type="scientific">Chromera velia CCMP2878</name>
    <dbReference type="NCBI Taxonomy" id="1169474"/>
    <lineage>
        <taxon>Eukaryota</taxon>
        <taxon>Sar</taxon>
        <taxon>Alveolata</taxon>
        <taxon>Colpodellida</taxon>
        <taxon>Chromeraceae</taxon>
        <taxon>Chromera</taxon>
    </lineage>
</organism>
<evidence type="ECO:0000256" key="1">
    <source>
        <dbReference type="SAM" id="MobiDB-lite"/>
    </source>
</evidence>
<dbReference type="AlphaFoldDB" id="A0A0G4HWJ0"/>
<protein>
    <recommendedName>
        <fullName evidence="4">Transmembrane protein</fullName>
    </recommendedName>
</protein>
<name>A0A0G4HWJ0_9ALVE</name>
<feature type="region of interest" description="Disordered" evidence="1">
    <location>
        <begin position="1"/>
        <end position="36"/>
    </location>
</feature>
<accession>A0A0G4HWJ0</accession>
<feature type="compositionally biased region" description="Basic residues" evidence="1">
    <location>
        <begin position="1"/>
        <end position="27"/>
    </location>
</feature>
<dbReference type="EMBL" id="CDMZ01004161">
    <property type="protein sequence ID" value="CEM48843.1"/>
    <property type="molecule type" value="Genomic_DNA"/>
</dbReference>
<gene>
    <name evidence="3" type="ORF">Cvel_9054</name>
</gene>
<keyword evidence="2" id="KW-0472">Membrane</keyword>
<sequence>MTKKTIKRNTKPSARKRGGHPTTRPKRGGQSGVQSPVCFVRSAVSRLLSPVDDQNEGHAGREEDSARPFPIQLPEMDGTLCSFSLGFVQMLRTYIPLVIFVLVVAVFATGFSFWNSTRMEAESRAEARTADLLCKPKKLVGDYVEQNWIASFHDSQSLHRVRQLPIYQKRFASGAFCVSNIRSGGLQDAVRKRLKAKGLPTDVADLLAEQVAANDGEQEASDTFVNSTVDSVSNGKAHHYRAFYSTVFAKGMPTEGTHREPVGTWVSCVGVSSIEVMLDEELAAWEEYTVKVKRGTRKFPCQCITIRGWFGSEVKCGTCEEPELATETLRKPVFKRHALSVEDAFTLQQLMQAELNNNLLSRLIPLRTPS</sequence>
<reference evidence="3" key="1">
    <citation type="submission" date="2014-11" db="EMBL/GenBank/DDBJ databases">
        <authorList>
            <person name="Otto D Thomas"/>
            <person name="Naeem Raeece"/>
        </authorList>
    </citation>
    <scope>NUCLEOTIDE SEQUENCE</scope>
</reference>
<evidence type="ECO:0008006" key="4">
    <source>
        <dbReference type="Google" id="ProtNLM"/>
    </source>
</evidence>
<feature type="transmembrane region" description="Helical" evidence="2">
    <location>
        <begin position="94"/>
        <end position="114"/>
    </location>
</feature>